<dbReference type="InterPro" id="IPR012349">
    <property type="entry name" value="Split_barrel_FMN-bd"/>
</dbReference>
<accession>A0A5C6U0A1</accession>
<protein>
    <submittedName>
        <fullName evidence="1">FMN-binding negative transcriptional regulator</fullName>
    </submittedName>
</protein>
<name>A0A5C6U0A1_9BURK</name>
<dbReference type="PANTHER" id="PTHR35802">
    <property type="entry name" value="PROTEASE SYNTHASE AND SPORULATION PROTEIN PAI 2"/>
    <property type="match status" value="1"/>
</dbReference>
<dbReference type="Pfam" id="PF04299">
    <property type="entry name" value="FMN_bind_2"/>
    <property type="match status" value="1"/>
</dbReference>
<dbReference type="PANTHER" id="PTHR35802:SF1">
    <property type="entry name" value="PROTEASE SYNTHASE AND SPORULATION PROTEIN PAI 2"/>
    <property type="match status" value="1"/>
</dbReference>
<dbReference type="PIRSF" id="PIRSF010372">
    <property type="entry name" value="PaiB"/>
    <property type="match status" value="1"/>
</dbReference>
<keyword evidence="2" id="KW-1185">Reference proteome</keyword>
<dbReference type="AlphaFoldDB" id="A0A5C6U0A1"/>
<evidence type="ECO:0000313" key="2">
    <source>
        <dbReference type="Proteomes" id="UP000321832"/>
    </source>
</evidence>
<dbReference type="InterPro" id="IPR007396">
    <property type="entry name" value="TR_PAI2-type"/>
</dbReference>
<dbReference type="SUPFAM" id="SSF50475">
    <property type="entry name" value="FMN-binding split barrel"/>
    <property type="match status" value="1"/>
</dbReference>
<dbReference type="EMBL" id="VOPW01000001">
    <property type="protein sequence ID" value="TXC66159.1"/>
    <property type="molecule type" value="Genomic_DNA"/>
</dbReference>
<dbReference type="Gene3D" id="2.30.110.10">
    <property type="entry name" value="Electron Transport, Fmn-binding Protein, Chain A"/>
    <property type="match status" value="1"/>
</dbReference>
<gene>
    <name evidence="1" type="ORF">FSC37_10130</name>
</gene>
<evidence type="ECO:0000313" key="1">
    <source>
        <dbReference type="EMBL" id="TXC66159.1"/>
    </source>
</evidence>
<comment type="caution">
    <text evidence="1">The sequence shown here is derived from an EMBL/GenBank/DDBJ whole genome shotgun (WGS) entry which is preliminary data.</text>
</comment>
<dbReference type="Proteomes" id="UP000321832">
    <property type="component" value="Unassembled WGS sequence"/>
</dbReference>
<organism evidence="1 2">
    <name type="scientific">Piscinibacter aquaticus</name>
    <dbReference type="NCBI Taxonomy" id="392597"/>
    <lineage>
        <taxon>Bacteria</taxon>
        <taxon>Pseudomonadati</taxon>
        <taxon>Pseudomonadota</taxon>
        <taxon>Betaproteobacteria</taxon>
        <taxon>Burkholderiales</taxon>
        <taxon>Sphaerotilaceae</taxon>
        <taxon>Piscinibacter</taxon>
    </lineage>
</organism>
<sequence>MYVNPRHRLTDRDTLFALMASHPLGAWVCQGDNGLVANHVPFLLDRSRGPYGTLIGHVSRANKVWRDLSSVGSSVVMFQGPQAYITPGWYPGKTEHGKVVPTWNYVVAHAHGVARAIEDREWLFDMLRRLTQVHEAPQTAPWSVSDAPASFMDKMMRAIVGIEIPIDRLEGKLKASQDEAMPDRVGTVRGLREQACDSARAMAALVQEAIDSEATSGP</sequence>
<reference evidence="1 2" key="1">
    <citation type="submission" date="2019-08" db="EMBL/GenBank/DDBJ databases">
        <authorList>
            <person name="Khan S.A."/>
            <person name="Jeon C.O."/>
            <person name="Jeong S.E."/>
        </authorList>
    </citation>
    <scope>NUCLEOTIDE SEQUENCE [LARGE SCALE GENOMIC DNA]</scope>
    <source>
        <strain evidence="2">IMCC1728</strain>
    </source>
</reference>
<proteinExistence type="predicted"/>